<dbReference type="KEGG" id="pprf:DPRO_3730"/>
<name>A0A2C8FEQ4_9BACT</name>
<gene>
    <name evidence="1" type="ORF">DPRO_3730</name>
</gene>
<dbReference type="EMBL" id="LT907975">
    <property type="protein sequence ID" value="SOB60647.1"/>
    <property type="molecule type" value="Genomic_DNA"/>
</dbReference>
<organism evidence="1 2">
    <name type="scientific">Pseudodesulfovibrio profundus</name>
    <dbReference type="NCBI Taxonomy" id="57320"/>
    <lineage>
        <taxon>Bacteria</taxon>
        <taxon>Pseudomonadati</taxon>
        <taxon>Thermodesulfobacteriota</taxon>
        <taxon>Desulfovibrionia</taxon>
        <taxon>Desulfovibrionales</taxon>
        <taxon>Desulfovibrionaceae</taxon>
    </lineage>
</organism>
<dbReference type="RefSeq" id="WP_097013343.1">
    <property type="nucleotide sequence ID" value="NZ_LT907975.1"/>
</dbReference>
<proteinExistence type="predicted"/>
<dbReference type="Proteomes" id="UP000219215">
    <property type="component" value="Chromosome DPRO"/>
</dbReference>
<reference evidence="2" key="1">
    <citation type="submission" date="2017-09" db="EMBL/GenBank/DDBJ databases">
        <authorList>
            <person name="Regsiter A."/>
            <person name="William W."/>
        </authorList>
    </citation>
    <scope>NUCLEOTIDE SEQUENCE [LARGE SCALE GENOMIC DNA]</scope>
    <source>
        <strain evidence="2">500-1</strain>
    </source>
</reference>
<dbReference type="AlphaFoldDB" id="A0A2C8FEQ4"/>
<accession>A0A2C8FEQ4</accession>
<sequence length="631" mass="67344">MDNALKSNVSRMVQAGVAEDKIKQYIKDYHAADRYLNENGSIMGSERGATDWGRVISQGVGGTIGGLIGAASPVPGDEFLAMGMGDAIGGLAWDTYRRHVQGKDQDKDIRDYMNSAAVDTGMGMAVPAGIDMAKPYVAKAVKGAVAPIKSRIARHVGKVAPSAADDVAMFERHGFKPDAGMVTDNQNMHTWSQSIRKTPGGGGVMGANDAHNMEQGSIVADKIARAFGQPQTPSVLGADVKTAASAKKEALKRQADELFKRAEQLIPDDMMVSAPNTREIVASLEAELADPATKPLVGGVNKIIAGIKKSMGETGELNARTMKNLKSLLGSVYSKPNADILDGKYKMLFKALRKDLDNVTSAVGPEAAEAMNKANSFYSKFKGDKLVGDPGWQGTLDELIRKANSSDTYKAIVNKAGGDSDKLRRIFQLLPEKQQANIRATVLQQMGKANPGAQNATGDAFSFNTFLTNINKLSPESRNFLFMRGGKPTAGYQDLLKVAEYMKNLEKAANHSNTDNLRVWRELWKPIGQGALLGGAGGGFGGSIPAMAKGAAVGAAVQGARIGADYRMAKLLTNPDFVKWLAQSGKAVSAPGRQISTTAQLAKLPIIAKMNPEIKDEIDAYLDNFDAPIKR</sequence>
<evidence type="ECO:0000313" key="2">
    <source>
        <dbReference type="Proteomes" id="UP000219215"/>
    </source>
</evidence>
<protein>
    <submittedName>
        <fullName evidence="1">Uncharacterized protein</fullName>
    </submittedName>
</protein>
<keyword evidence="2" id="KW-1185">Reference proteome</keyword>
<dbReference type="OrthoDB" id="6052886at2"/>
<evidence type="ECO:0000313" key="1">
    <source>
        <dbReference type="EMBL" id="SOB60647.1"/>
    </source>
</evidence>